<dbReference type="OMA" id="DMNTFET"/>
<feature type="region of interest" description="Disordered" evidence="1">
    <location>
        <begin position="38"/>
        <end position="74"/>
    </location>
</feature>
<dbReference type="SUPFAM" id="SSF53300">
    <property type="entry name" value="vWA-like"/>
    <property type="match status" value="1"/>
</dbReference>
<evidence type="ECO:0000313" key="4">
    <source>
        <dbReference type="EnsemblMetazoa" id="CapteP224679"/>
    </source>
</evidence>
<dbReference type="EMBL" id="KB307921">
    <property type="protein sequence ID" value="ELT98426.1"/>
    <property type="molecule type" value="Genomic_DNA"/>
</dbReference>
<dbReference type="AlphaFoldDB" id="R7U428"/>
<gene>
    <name evidence="3" type="ORF">CAPTEDRAFT_224679</name>
</gene>
<feature type="region of interest" description="Disordered" evidence="1">
    <location>
        <begin position="1"/>
        <end position="23"/>
    </location>
</feature>
<sequence>MERRTNSMRSIAGSLRGSIRDIRSKSLRRASSLSAALHKLGLGGKEPKAKEKMEDQKRPSRNGGTEKFQNSQNHVEEHPLEVNYYCAKIRDQASVVIQLRPQDAPKRFAFNNFSSPTASSSFGNYVSNSSSSPRVDVVIPRVPLRIVCVVDVSHSMAEPYGAARMASGTCTGDDEEAGVSKLEQVKLFMQLLIRSMSQEEFLAIVTFGTNSTVVVPLKKMTQEAKDEAYRAVNEIEVGGVTNMSSGILTAIDLFSTDSVKRFGIRRLSAVSPYLSSHYSSDSKNRRYFDDNIVLFTDGMANEGLIESSSMIEAIRRKINLLKDDCHYEKDYHVKISAMGTAGFLPEMLFDVGQTFSSDPYYFLEDGASLELNLMRPILLRKSSLVTNVKVNITTLNGVLLNNYSSSREFEAHDDDLVADSTTKRYHVHDIACDMQKHFCCVLRLPHKHKKQLKGKEIMRIEVQFTDAKMTKHSVEKTVFYDEIPKKEANNVEQDVLMTARQCCRLQAQTAITVAAKYMKKLNRAAARSHLEDTMNEMRAYCEYVANFLTGEENYHDLMENYVEVLIANLEFCSKFLVDYMVRWDDAWGRLMALASSLGREVPTATGVYKEDAELFSAPKMQDKLTDLCARLRDIYASHGLCTDMLDQHIKMVKELEAKLAEQQSYDEIDM</sequence>
<dbReference type="HOGENOM" id="CLU_410073_0_0_1"/>
<organism evidence="3">
    <name type="scientific">Capitella teleta</name>
    <name type="common">Polychaete worm</name>
    <dbReference type="NCBI Taxonomy" id="283909"/>
    <lineage>
        <taxon>Eukaryota</taxon>
        <taxon>Metazoa</taxon>
        <taxon>Spiralia</taxon>
        <taxon>Lophotrochozoa</taxon>
        <taxon>Annelida</taxon>
        <taxon>Polychaeta</taxon>
        <taxon>Sedentaria</taxon>
        <taxon>Scolecida</taxon>
        <taxon>Capitellidae</taxon>
        <taxon>Capitella</taxon>
    </lineage>
</organism>
<dbReference type="InterPro" id="IPR036465">
    <property type="entry name" value="vWFA_dom_sf"/>
</dbReference>
<dbReference type="OrthoDB" id="299997at2759"/>
<dbReference type="InterPro" id="IPR002035">
    <property type="entry name" value="VWF_A"/>
</dbReference>
<reference evidence="3 5" key="2">
    <citation type="journal article" date="2013" name="Nature">
        <title>Insights into bilaterian evolution from three spiralian genomes.</title>
        <authorList>
            <person name="Simakov O."/>
            <person name="Marletaz F."/>
            <person name="Cho S.J."/>
            <person name="Edsinger-Gonzales E."/>
            <person name="Havlak P."/>
            <person name="Hellsten U."/>
            <person name="Kuo D.H."/>
            <person name="Larsson T."/>
            <person name="Lv J."/>
            <person name="Arendt D."/>
            <person name="Savage R."/>
            <person name="Osoegawa K."/>
            <person name="de Jong P."/>
            <person name="Grimwood J."/>
            <person name="Chapman J.A."/>
            <person name="Shapiro H."/>
            <person name="Aerts A."/>
            <person name="Otillar R.P."/>
            <person name="Terry A.Y."/>
            <person name="Boore J.L."/>
            <person name="Grigoriev I.V."/>
            <person name="Lindberg D.R."/>
            <person name="Seaver E.C."/>
            <person name="Weisblat D.A."/>
            <person name="Putnam N.H."/>
            <person name="Rokhsar D.S."/>
        </authorList>
    </citation>
    <scope>NUCLEOTIDE SEQUENCE</scope>
    <source>
        <strain evidence="3 5">I ESC-2004</strain>
    </source>
</reference>
<dbReference type="Pfam" id="PF13519">
    <property type="entry name" value="VWA_2"/>
    <property type="match status" value="1"/>
</dbReference>
<name>R7U428_CAPTE</name>
<feature type="domain" description="VWFA" evidence="2">
    <location>
        <begin position="145"/>
        <end position="377"/>
    </location>
</feature>
<evidence type="ECO:0000259" key="2">
    <source>
        <dbReference type="PROSITE" id="PS50234"/>
    </source>
</evidence>
<reference evidence="4" key="3">
    <citation type="submission" date="2015-06" db="UniProtKB">
        <authorList>
            <consortium name="EnsemblMetazoa"/>
        </authorList>
    </citation>
    <scope>IDENTIFICATION</scope>
</reference>
<evidence type="ECO:0000256" key="1">
    <source>
        <dbReference type="SAM" id="MobiDB-lite"/>
    </source>
</evidence>
<evidence type="ECO:0000313" key="5">
    <source>
        <dbReference type="Proteomes" id="UP000014760"/>
    </source>
</evidence>
<reference evidence="5" key="1">
    <citation type="submission" date="2012-12" db="EMBL/GenBank/DDBJ databases">
        <authorList>
            <person name="Hellsten U."/>
            <person name="Grimwood J."/>
            <person name="Chapman J.A."/>
            <person name="Shapiro H."/>
            <person name="Aerts A."/>
            <person name="Otillar R.P."/>
            <person name="Terry A.Y."/>
            <person name="Boore J.L."/>
            <person name="Simakov O."/>
            <person name="Marletaz F."/>
            <person name="Cho S.-J."/>
            <person name="Edsinger-Gonzales E."/>
            <person name="Havlak P."/>
            <person name="Kuo D.-H."/>
            <person name="Larsson T."/>
            <person name="Lv J."/>
            <person name="Arendt D."/>
            <person name="Savage R."/>
            <person name="Osoegawa K."/>
            <person name="de Jong P."/>
            <person name="Lindberg D.R."/>
            <person name="Seaver E.C."/>
            <person name="Weisblat D.A."/>
            <person name="Putnam N.H."/>
            <person name="Grigoriev I.V."/>
            <person name="Rokhsar D.S."/>
        </authorList>
    </citation>
    <scope>NUCLEOTIDE SEQUENCE</scope>
    <source>
        <strain evidence="5">I ESC-2004</strain>
    </source>
</reference>
<accession>R7U428</accession>
<dbReference type="SMART" id="SM00327">
    <property type="entry name" value="VWA"/>
    <property type="match status" value="1"/>
</dbReference>
<dbReference type="PANTHER" id="PTHR10579:SF43">
    <property type="entry name" value="ZINC FINGER (C3HC4-TYPE RING FINGER) FAMILY PROTEIN"/>
    <property type="match status" value="1"/>
</dbReference>
<dbReference type="EnsemblMetazoa" id="CapteT224679">
    <property type="protein sequence ID" value="CapteP224679"/>
    <property type="gene ID" value="CapteG224679"/>
</dbReference>
<protein>
    <recommendedName>
        <fullName evidence="2">VWFA domain-containing protein</fullName>
    </recommendedName>
</protein>
<dbReference type="PANTHER" id="PTHR10579">
    <property type="entry name" value="CALCIUM-ACTIVATED CHLORIDE CHANNEL REGULATOR"/>
    <property type="match status" value="1"/>
</dbReference>
<evidence type="ECO:0000313" key="3">
    <source>
        <dbReference type="EMBL" id="ELT98426.1"/>
    </source>
</evidence>
<keyword evidence="5" id="KW-1185">Reference proteome</keyword>
<dbReference type="STRING" id="283909.R7U428"/>
<dbReference type="InterPro" id="IPR051266">
    <property type="entry name" value="CLCR"/>
</dbReference>
<dbReference type="PROSITE" id="PS50234">
    <property type="entry name" value="VWFA"/>
    <property type="match status" value="1"/>
</dbReference>
<dbReference type="Proteomes" id="UP000014760">
    <property type="component" value="Unassembled WGS sequence"/>
</dbReference>
<dbReference type="EMBL" id="AMQN01010468">
    <property type="status" value="NOT_ANNOTATED_CDS"/>
    <property type="molecule type" value="Genomic_DNA"/>
</dbReference>
<proteinExistence type="predicted"/>
<feature type="compositionally biased region" description="Basic and acidic residues" evidence="1">
    <location>
        <begin position="45"/>
        <end position="58"/>
    </location>
</feature>
<dbReference type="Gene3D" id="3.40.50.410">
    <property type="entry name" value="von Willebrand factor, type A domain"/>
    <property type="match status" value="1"/>
</dbReference>